<reference evidence="3" key="2">
    <citation type="submission" date="2012-04" db="EMBL/GenBank/DDBJ databases">
        <title>Complete genome sequence of Providencia stuartii clinical isolate MRSN 2154.</title>
        <authorList>
            <person name="Clifford R.J."/>
            <person name="Hang J."/>
            <person name="Riley M.C."/>
            <person name="Onmus-Leone F."/>
            <person name="Kuschner R.A."/>
            <person name="Lesho E.P."/>
            <person name="Waterman P.E."/>
        </authorList>
    </citation>
    <scope>NUCLEOTIDE SEQUENCE [LARGE SCALE GENOMIC DNA]</scope>
    <source>
        <strain evidence="3">MRSN 2154</strain>
    </source>
</reference>
<dbReference type="Proteomes" id="UP000005012">
    <property type="component" value="Chromosome"/>
</dbReference>
<feature type="compositionally biased region" description="Polar residues" evidence="1">
    <location>
        <begin position="7"/>
        <end position="26"/>
    </location>
</feature>
<feature type="compositionally biased region" description="Basic residues" evidence="1">
    <location>
        <begin position="47"/>
        <end position="57"/>
    </location>
</feature>
<reference evidence="2 3" key="1">
    <citation type="journal article" date="2012" name="J. Bacteriol.">
        <title>Complete Genome Sequence of Providencia stuartii Clinical Isolate MRSN 2154.</title>
        <authorList>
            <person name="Clifford R.J."/>
            <person name="Hang J."/>
            <person name="Riley M.C."/>
            <person name="Onmus-Leone F."/>
            <person name="Kuschner R.A."/>
            <person name="Lesho E.P."/>
            <person name="Waterman P.E."/>
        </authorList>
    </citation>
    <scope>NUCLEOTIDE SEQUENCE [LARGE SCALE GENOMIC DNA]</scope>
    <source>
        <strain evidence="2 3">MRSN 2154</strain>
    </source>
</reference>
<feature type="compositionally biased region" description="Polar residues" evidence="1">
    <location>
        <begin position="36"/>
        <end position="46"/>
    </location>
</feature>
<dbReference type="AlphaFoldDB" id="A0A140NNJ1"/>
<evidence type="ECO:0000313" key="3">
    <source>
        <dbReference type="Proteomes" id="UP000005012"/>
    </source>
</evidence>
<accession>A0A140NNJ1</accession>
<evidence type="ECO:0000256" key="1">
    <source>
        <dbReference type="SAM" id="MobiDB-lite"/>
    </source>
</evidence>
<dbReference type="EMBL" id="CP003488">
    <property type="protein sequence ID" value="AFH94220.1"/>
    <property type="molecule type" value="Genomic_DNA"/>
</dbReference>
<dbReference type="PATRIC" id="fig|1157951.4.peg.2384"/>
<protein>
    <submittedName>
        <fullName evidence="2">Uncharacterized protein</fullName>
    </submittedName>
</protein>
<organism evidence="2 3">
    <name type="scientific">Providencia stuartii (strain MRSN 2154)</name>
    <dbReference type="NCBI Taxonomy" id="1157951"/>
    <lineage>
        <taxon>Bacteria</taxon>
        <taxon>Pseudomonadati</taxon>
        <taxon>Pseudomonadota</taxon>
        <taxon>Gammaproteobacteria</taxon>
        <taxon>Enterobacterales</taxon>
        <taxon>Morganellaceae</taxon>
        <taxon>Providencia</taxon>
    </lineage>
</organism>
<dbReference type="HOGENOM" id="CLU_2882402_0_0_6"/>
<name>A0A140NNJ1_PROSM</name>
<proteinExistence type="predicted"/>
<sequence length="63" mass="7322">MYDNAFEVSTRSTQVSKQENSANNIKRGQVAKQKLSKGQQRRVQANHQKRLKNKKSLRLMTAY</sequence>
<evidence type="ECO:0000313" key="2">
    <source>
        <dbReference type="EMBL" id="AFH94220.1"/>
    </source>
</evidence>
<feature type="region of interest" description="Disordered" evidence="1">
    <location>
        <begin position="1"/>
        <end position="63"/>
    </location>
</feature>
<gene>
    <name evidence="2" type="ordered locus">S70_11865</name>
</gene>
<dbReference type="KEGG" id="psi:S70_11865"/>